<dbReference type="PANTHER" id="PTHR30302:SF1">
    <property type="entry name" value="HYDROGENASE 2 MATURATION PROTEASE"/>
    <property type="match status" value="1"/>
</dbReference>
<dbReference type="Pfam" id="PF01750">
    <property type="entry name" value="HycI"/>
    <property type="match status" value="1"/>
</dbReference>
<sequence>MTNEQRNLTIIGCGNLNRNDDAVGVIIAQRLQQYLATYPHPYVKVYDCGTAGMEVMFKARGSKHLIIIDASSTNSEPGAIFQVPGKELEALPEPSFNLHDFRWDNAIAAGRKIFNSDFPQVVTVYLIEAANLNFGWELTQAVKHSADIVFEQIKVTIRQNIEQEEIQAESSS</sequence>
<organism evidence="5 6">
    <name type="scientific">Calothrix parasitica NIES-267</name>
    <dbReference type="NCBI Taxonomy" id="1973488"/>
    <lineage>
        <taxon>Bacteria</taxon>
        <taxon>Bacillati</taxon>
        <taxon>Cyanobacteriota</taxon>
        <taxon>Cyanophyceae</taxon>
        <taxon>Nostocales</taxon>
        <taxon>Calotrichaceae</taxon>
        <taxon>Calothrix</taxon>
    </lineage>
</organism>
<protein>
    <submittedName>
        <fullName evidence="5">Hydrogenase maturation protease</fullName>
    </submittedName>
</protein>
<comment type="similarity">
    <text evidence="1">Belongs to the peptidase A31 family.</text>
</comment>
<evidence type="ECO:0000256" key="3">
    <source>
        <dbReference type="ARBA" id="ARBA00022750"/>
    </source>
</evidence>
<keyword evidence="6" id="KW-1185">Reference proteome</keyword>
<evidence type="ECO:0000256" key="4">
    <source>
        <dbReference type="ARBA" id="ARBA00022801"/>
    </source>
</evidence>
<dbReference type="NCBIfam" id="TIGR00072">
    <property type="entry name" value="hydrog_prot"/>
    <property type="match status" value="1"/>
</dbReference>
<dbReference type="InterPro" id="IPR000671">
    <property type="entry name" value="Peptidase_A31"/>
</dbReference>
<dbReference type="EMBL" id="AP018227">
    <property type="protein sequence ID" value="BAY86013.1"/>
    <property type="molecule type" value="Genomic_DNA"/>
</dbReference>
<evidence type="ECO:0000313" key="5">
    <source>
        <dbReference type="EMBL" id="BAY86013.1"/>
    </source>
</evidence>
<evidence type="ECO:0000256" key="2">
    <source>
        <dbReference type="ARBA" id="ARBA00022670"/>
    </source>
</evidence>
<dbReference type="SUPFAM" id="SSF53163">
    <property type="entry name" value="HybD-like"/>
    <property type="match status" value="1"/>
</dbReference>
<gene>
    <name evidence="5" type="ORF">NIES267_55190</name>
</gene>
<dbReference type="GO" id="GO:0016485">
    <property type="term" value="P:protein processing"/>
    <property type="evidence" value="ECO:0007669"/>
    <property type="project" value="TreeGrafter"/>
</dbReference>
<proteinExistence type="inferred from homology"/>
<dbReference type="GO" id="GO:0004190">
    <property type="term" value="F:aspartic-type endopeptidase activity"/>
    <property type="evidence" value="ECO:0007669"/>
    <property type="project" value="UniProtKB-KW"/>
</dbReference>
<accession>A0A1Z4LXQ3</accession>
<dbReference type="CDD" id="cd06063">
    <property type="entry name" value="H2MP_Cyano-H2up"/>
    <property type="match status" value="1"/>
</dbReference>
<keyword evidence="2 5" id="KW-0645">Protease</keyword>
<evidence type="ECO:0000256" key="1">
    <source>
        <dbReference type="ARBA" id="ARBA00006814"/>
    </source>
</evidence>
<dbReference type="GO" id="GO:0008047">
    <property type="term" value="F:enzyme activator activity"/>
    <property type="evidence" value="ECO:0007669"/>
    <property type="project" value="InterPro"/>
</dbReference>
<dbReference type="AlphaFoldDB" id="A0A1Z4LXQ3"/>
<dbReference type="InterPro" id="IPR023430">
    <property type="entry name" value="Pept_HybD-like_dom_sf"/>
</dbReference>
<dbReference type="Proteomes" id="UP000218418">
    <property type="component" value="Chromosome"/>
</dbReference>
<reference evidence="5 6" key="1">
    <citation type="submission" date="2017-06" db="EMBL/GenBank/DDBJ databases">
        <title>Genome sequencing of cyanobaciteial culture collection at National Institute for Environmental Studies (NIES).</title>
        <authorList>
            <person name="Hirose Y."/>
            <person name="Shimura Y."/>
            <person name="Fujisawa T."/>
            <person name="Nakamura Y."/>
            <person name="Kawachi M."/>
        </authorList>
    </citation>
    <scope>NUCLEOTIDE SEQUENCE [LARGE SCALE GENOMIC DNA]</scope>
    <source>
        <strain evidence="5 6">NIES-267</strain>
    </source>
</reference>
<keyword evidence="4" id="KW-0378">Hydrolase</keyword>
<keyword evidence="3" id="KW-0064">Aspartyl protease</keyword>
<dbReference type="OrthoDB" id="9794619at2"/>
<evidence type="ECO:0000313" key="6">
    <source>
        <dbReference type="Proteomes" id="UP000218418"/>
    </source>
</evidence>
<dbReference type="PANTHER" id="PTHR30302">
    <property type="entry name" value="HYDROGENASE 1 MATURATION PROTEASE"/>
    <property type="match status" value="1"/>
</dbReference>
<dbReference type="PRINTS" id="PR00446">
    <property type="entry name" value="HYDRGNUPTAKE"/>
</dbReference>
<dbReference type="Gene3D" id="3.40.50.1450">
    <property type="entry name" value="HybD-like"/>
    <property type="match status" value="1"/>
</dbReference>
<name>A0A1Z4LXQ3_9CYAN</name>